<feature type="region of interest" description="Disordered" evidence="1">
    <location>
        <begin position="119"/>
        <end position="159"/>
    </location>
</feature>
<sequence>MGLSPDIRDMQWNGEAALSMREARDRAQLTEAALTEPDLAACMASRRAADVPNHRSSNDDDAAVTRGTPSSFSNEESFSSSASNERGFGKRKRRQRERPVCTWPKCSKPVGHLIGRCYRRIKSQRKAQKERRAHRKKKRAKTSRTTACRPAAPDGAIDL</sequence>
<organism evidence="2 3">
    <name type="scientific">Ectocarpus siliculosus</name>
    <name type="common">Brown alga</name>
    <name type="synonym">Conferva siliculosa</name>
    <dbReference type="NCBI Taxonomy" id="2880"/>
    <lineage>
        <taxon>Eukaryota</taxon>
        <taxon>Sar</taxon>
        <taxon>Stramenopiles</taxon>
        <taxon>Ochrophyta</taxon>
        <taxon>PX clade</taxon>
        <taxon>Phaeophyceae</taxon>
        <taxon>Ectocarpales</taxon>
        <taxon>Ectocarpaceae</taxon>
        <taxon>Ectocarpus</taxon>
    </lineage>
</organism>
<dbReference type="AlphaFoldDB" id="D7FUG7"/>
<name>D7FUG7_ECTSI</name>
<gene>
    <name evidence="2" type="ORF">Esi_0027_0144</name>
</gene>
<evidence type="ECO:0000256" key="1">
    <source>
        <dbReference type="SAM" id="MobiDB-lite"/>
    </source>
</evidence>
<protein>
    <submittedName>
        <fullName evidence="2">Uncharacterized protein</fullName>
    </submittedName>
</protein>
<feature type="compositionally biased region" description="Basic and acidic residues" evidence="1">
    <location>
        <begin position="47"/>
        <end position="58"/>
    </location>
</feature>
<evidence type="ECO:0000313" key="3">
    <source>
        <dbReference type="Proteomes" id="UP000002630"/>
    </source>
</evidence>
<dbReference type="InParanoid" id="D7FUG7"/>
<accession>D7FUG7</accession>
<feature type="compositionally biased region" description="Low complexity" evidence="1">
    <location>
        <begin position="70"/>
        <end position="85"/>
    </location>
</feature>
<dbReference type="EMBL" id="FN649734">
    <property type="protein sequence ID" value="CBJ26237.1"/>
    <property type="molecule type" value="Genomic_DNA"/>
</dbReference>
<keyword evidence="3" id="KW-1185">Reference proteome</keyword>
<feature type="region of interest" description="Disordered" evidence="1">
    <location>
        <begin position="45"/>
        <end position="105"/>
    </location>
</feature>
<reference evidence="2 3" key="1">
    <citation type="journal article" date="2010" name="Nature">
        <title>The Ectocarpus genome and the independent evolution of multicellularity in brown algae.</title>
        <authorList>
            <person name="Cock J.M."/>
            <person name="Sterck L."/>
            <person name="Rouze P."/>
            <person name="Scornet D."/>
            <person name="Allen A.E."/>
            <person name="Amoutzias G."/>
            <person name="Anthouard V."/>
            <person name="Artiguenave F."/>
            <person name="Aury J.M."/>
            <person name="Badger J.H."/>
            <person name="Beszteri B."/>
            <person name="Billiau K."/>
            <person name="Bonnet E."/>
            <person name="Bothwell J.H."/>
            <person name="Bowler C."/>
            <person name="Boyen C."/>
            <person name="Brownlee C."/>
            <person name="Carrano C.J."/>
            <person name="Charrier B."/>
            <person name="Cho G.Y."/>
            <person name="Coelho S.M."/>
            <person name="Collen J."/>
            <person name="Corre E."/>
            <person name="Da Silva C."/>
            <person name="Delage L."/>
            <person name="Delaroque N."/>
            <person name="Dittami S.M."/>
            <person name="Doulbeau S."/>
            <person name="Elias M."/>
            <person name="Farnham G."/>
            <person name="Gachon C.M."/>
            <person name="Gschloessl B."/>
            <person name="Heesch S."/>
            <person name="Jabbari K."/>
            <person name="Jubin C."/>
            <person name="Kawai H."/>
            <person name="Kimura K."/>
            <person name="Kloareg B."/>
            <person name="Kupper F.C."/>
            <person name="Lang D."/>
            <person name="Le Bail A."/>
            <person name="Leblanc C."/>
            <person name="Lerouge P."/>
            <person name="Lohr M."/>
            <person name="Lopez P.J."/>
            <person name="Martens C."/>
            <person name="Maumus F."/>
            <person name="Michel G."/>
            <person name="Miranda-Saavedra D."/>
            <person name="Morales J."/>
            <person name="Moreau H."/>
            <person name="Motomura T."/>
            <person name="Nagasato C."/>
            <person name="Napoli C.A."/>
            <person name="Nelson D.R."/>
            <person name="Nyvall-Collen P."/>
            <person name="Peters A.F."/>
            <person name="Pommier C."/>
            <person name="Potin P."/>
            <person name="Poulain J."/>
            <person name="Quesneville H."/>
            <person name="Read B."/>
            <person name="Rensing S.A."/>
            <person name="Ritter A."/>
            <person name="Rousvoal S."/>
            <person name="Samanta M."/>
            <person name="Samson G."/>
            <person name="Schroeder D.C."/>
            <person name="Segurens B."/>
            <person name="Strittmatter M."/>
            <person name="Tonon T."/>
            <person name="Tregear J.W."/>
            <person name="Valentin K."/>
            <person name="von Dassow P."/>
            <person name="Yamagishi T."/>
            <person name="Van de Peer Y."/>
            <person name="Wincker P."/>
        </authorList>
    </citation>
    <scope>NUCLEOTIDE SEQUENCE [LARGE SCALE GENOMIC DNA]</scope>
    <source>
        <strain evidence="3">Ec32 / CCAP1310/4</strain>
    </source>
</reference>
<dbReference type="Proteomes" id="UP000002630">
    <property type="component" value="Linkage Group LG09"/>
</dbReference>
<evidence type="ECO:0000313" key="2">
    <source>
        <dbReference type="EMBL" id="CBJ26237.1"/>
    </source>
</evidence>
<proteinExistence type="predicted"/>
<dbReference type="EMBL" id="FN648453">
    <property type="protein sequence ID" value="CBJ26237.1"/>
    <property type="molecule type" value="Genomic_DNA"/>
</dbReference>
<feature type="compositionally biased region" description="Basic residues" evidence="1">
    <location>
        <begin position="119"/>
        <end position="142"/>
    </location>
</feature>